<dbReference type="SUPFAM" id="SSF160631">
    <property type="entry name" value="SMI1/KNR4-like"/>
    <property type="match status" value="1"/>
</dbReference>
<organism evidence="1 2">
    <name type="scientific">Streptomyces olivoverticillatus</name>
    <dbReference type="NCBI Taxonomy" id="66427"/>
    <lineage>
        <taxon>Bacteria</taxon>
        <taxon>Bacillati</taxon>
        <taxon>Actinomycetota</taxon>
        <taxon>Actinomycetes</taxon>
        <taxon>Kitasatosporales</taxon>
        <taxon>Streptomycetaceae</taxon>
        <taxon>Streptomyces</taxon>
    </lineage>
</organism>
<evidence type="ECO:0008006" key="3">
    <source>
        <dbReference type="Google" id="ProtNLM"/>
    </source>
</evidence>
<reference evidence="1 2" key="1">
    <citation type="submission" date="2020-08" db="EMBL/GenBank/DDBJ databases">
        <title>Genomic Encyclopedia of Type Strains, Phase III (KMG-III): the genomes of soil and plant-associated and newly described type strains.</title>
        <authorList>
            <person name="Whitman W."/>
        </authorList>
    </citation>
    <scope>NUCLEOTIDE SEQUENCE [LARGE SCALE GENOMIC DNA]</scope>
    <source>
        <strain evidence="1 2">CECT 3266</strain>
    </source>
</reference>
<accession>A0A7W7LMR9</accession>
<dbReference type="Proteomes" id="UP000556084">
    <property type="component" value="Unassembled WGS sequence"/>
</dbReference>
<gene>
    <name evidence="1" type="ORF">FHS39_001522</name>
</gene>
<protein>
    <recommendedName>
        <fullName evidence="3">SMI1/KNR4 family protein</fullName>
    </recommendedName>
</protein>
<evidence type="ECO:0000313" key="2">
    <source>
        <dbReference type="Proteomes" id="UP000556084"/>
    </source>
</evidence>
<proteinExistence type="predicted"/>
<dbReference type="EMBL" id="JACHJH010000002">
    <property type="protein sequence ID" value="MBB4892511.1"/>
    <property type="molecule type" value="Genomic_DNA"/>
</dbReference>
<sequence>MAEFLTADNLPEGFEYPAEFIRVAEDLELTNLEPWWIFDGDQLRIRATGLRDRYPERKLVPFARRQDNDDLACWDLDRGDVAVIHDFADAGREQRERFEDFNAWLRQAVEDLIEFGDM</sequence>
<keyword evidence="2" id="KW-1185">Reference proteome</keyword>
<dbReference type="AlphaFoldDB" id="A0A7W7LMR9"/>
<dbReference type="InterPro" id="IPR037883">
    <property type="entry name" value="Knr4/Smi1-like_sf"/>
</dbReference>
<comment type="caution">
    <text evidence="1">The sequence shown here is derived from an EMBL/GenBank/DDBJ whole genome shotgun (WGS) entry which is preliminary data.</text>
</comment>
<name>A0A7W7LMR9_9ACTN</name>
<dbReference type="RefSeq" id="WP_184347596.1">
    <property type="nucleotide sequence ID" value="NZ_JACHJH010000002.1"/>
</dbReference>
<evidence type="ECO:0000313" key="1">
    <source>
        <dbReference type="EMBL" id="MBB4892511.1"/>
    </source>
</evidence>